<dbReference type="AlphaFoldDB" id="A0A8J8MQU2"/>
<evidence type="ECO:0000313" key="1">
    <source>
        <dbReference type="EMBL" id="QUS34966.1"/>
    </source>
</evidence>
<proteinExistence type="predicted"/>
<dbReference type="RefSeq" id="WP_211784214.1">
    <property type="nucleotide sequence ID" value="NZ_CP047289.1"/>
</dbReference>
<dbReference type="KEGG" id="fap:GR316_00960"/>
<keyword evidence="2" id="KW-1185">Reference proteome</keyword>
<reference evidence="1" key="1">
    <citation type="submission" date="2020-01" db="EMBL/GenBank/DDBJ databases">
        <authorList>
            <person name="Yang Y."/>
            <person name="Kwon Y.M."/>
        </authorList>
    </citation>
    <scope>NUCLEOTIDE SEQUENCE</scope>
    <source>
        <strain evidence="1">PG104</strain>
    </source>
</reference>
<dbReference type="Proteomes" id="UP000679284">
    <property type="component" value="Chromosome"/>
</dbReference>
<dbReference type="EMBL" id="CP047289">
    <property type="protein sequence ID" value="QUS34966.1"/>
    <property type="molecule type" value="Genomic_DNA"/>
</dbReference>
<gene>
    <name evidence="1" type="ORF">GR316_00960</name>
</gene>
<name>A0A8J8MQU2_9RHOB</name>
<accession>A0A8J8MQU2</accession>
<evidence type="ECO:0000313" key="2">
    <source>
        <dbReference type="Proteomes" id="UP000679284"/>
    </source>
</evidence>
<sequence length="81" mass="9031">MFVQVLKQIGTALRSSRPGTMAMTENLFEVQLIGDPTGRFGAVPLKVTTHRPLEVAGDLMRDRDPRHWNVAIRALPAARIH</sequence>
<organism evidence="1 2">
    <name type="scientific">Falsirhodobacter algicola</name>
    <dbReference type="NCBI Taxonomy" id="2692330"/>
    <lineage>
        <taxon>Bacteria</taxon>
        <taxon>Pseudomonadati</taxon>
        <taxon>Pseudomonadota</taxon>
        <taxon>Alphaproteobacteria</taxon>
        <taxon>Rhodobacterales</taxon>
        <taxon>Paracoccaceae</taxon>
        <taxon>Falsirhodobacter</taxon>
    </lineage>
</organism>
<protein>
    <submittedName>
        <fullName evidence="1">Uncharacterized protein</fullName>
    </submittedName>
</protein>